<keyword evidence="6" id="KW-1185">Reference proteome</keyword>
<evidence type="ECO:0000259" key="4">
    <source>
        <dbReference type="PROSITE" id="PS50110"/>
    </source>
</evidence>
<dbReference type="PANTHER" id="PTHR42713:SF3">
    <property type="entry name" value="TRANSCRIPTIONAL REGULATORY PROTEIN HPTR"/>
    <property type="match status" value="1"/>
</dbReference>
<dbReference type="InterPro" id="IPR001789">
    <property type="entry name" value="Sig_transdc_resp-reg_receiver"/>
</dbReference>
<dbReference type="SMART" id="SM00448">
    <property type="entry name" value="REC"/>
    <property type="match status" value="1"/>
</dbReference>
<keyword evidence="1" id="KW-0963">Cytoplasm</keyword>
<dbReference type="GO" id="GO:0003677">
    <property type="term" value="F:DNA binding"/>
    <property type="evidence" value="ECO:0007669"/>
    <property type="project" value="UniProtKB-KW"/>
</dbReference>
<feature type="modified residue" description="4-aspartylphosphate" evidence="3">
    <location>
        <position position="55"/>
    </location>
</feature>
<dbReference type="EMBL" id="JFHU01000190">
    <property type="protein sequence ID" value="EXX86452.1"/>
    <property type="molecule type" value="Genomic_DNA"/>
</dbReference>
<evidence type="ECO:0000313" key="6">
    <source>
        <dbReference type="Proteomes" id="UP000053750"/>
    </source>
</evidence>
<evidence type="ECO:0000256" key="2">
    <source>
        <dbReference type="ARBA" id="ARBA00023125"/>
    </source>
</evidence>
<organism evidence="5 6">
    <name type="scientific">Paenibacillus darwinianus</name>
    <dbReference type="NCBI Taxonomy" id="1380763"/>
    <lineage>
        <taxon>Bacteria</taxon>
        <taxon>Bacillati</taxon>
        <taxon>Bacillota</taxon>
        <taxon>Bacilli</taxon>
        <taxon>Bacillales</taxon>
        <taxon>Paenibacillaceae</taxon>
        <taxon>Paenibacillus</taxon>
    </lineage>
</organism>
<dbReference type="InterPro" id="IPR051552">
    <property type="entry name" value="HptR"/>
</dbReference>
<dbReference type="InterPro" id="IPR011006">
    <property type="entry name" value="CheY-like_superfamily"/>
</dbReference>
<comment type="caution">
    <text evidence="5">The sequence shown here is derived from an EMBL/GenBank/DDBJ whole genome shotgun (WGS) entry which is preliminary data.</text>
</comment>
<proteinExistence type="predicted"/>
<evidence type="ECO:0000256" key="1">
    <source>
        <dbReference type="ARBA" id="ARBA00022490"/>
    </source>
</evidence>
<dbReference type="Proteomes" id="UP000053750">
    <property type="component" value="Unassembled WGS sequence"/>
</dbReference>
<dbReference type="AlphaFoldDB" id="A0A9W5W6D7"/>
<dbReference type="SUPFAM" id="SSF52172">
    <property type="entry name" value="CheY-like"/>
    <property type="match status" value="1"/>
</dbReference>
<dbReference type="OrthoDB" id="342399at2"/>
<dbReference type="PANTHER" id="PTHR42713">
    <property type="entry name" value="HISTIDINE KINASE-RELATED"/>
    <property type="match status" value="1"/>
</dbReference>
<feature type="domain" description="Response regulatory" evidence="4">
    <location>
        <begin position="3"/>
        <end position="120"/>
    </location>
</feature>
<dbReference type="RefSeq" id="WP_051587885.1">
    <property type="nucleotide sequence ID" value="NZ_KK082275.1"/>
</dbReference>
<keyword evidence="2" id="KW-0238">DNA-binding</keyword>
<dbReference type="CDD" id="cd17536">
    <property type="entry name" value="REC_YesN-like"/>
    <property type="match status" value="1"/>
</dbReference>
<name>A0A9W5W6D7_9BACL</name>
<evidence type="ECO:0000313" key="5">
    <source>
        <dbReference type="EMBL" id="EXX86452.1"/>
    </source>
</evidence>
<dbReference type="Pfam" id="PF00072">
    <property type="entry name" value="Response_reg"/>
    <property type="match status" value="1"/>
</dbReference>
<dbReference type="PROSITE" id="PS50110">
    <property type="entry name" value="RESPONSE_REGULATORY"/>
    <property type="match status" value="1"/>
</dbReference>
<gene>
    <name evidence="5" type="ORF">BG53_06180</name>
</gene>
<accession>A0A9W5W6D7</accession>
<keyword evidence="3" id="KW-0597">Phosphoprotein</keyword>
<dbReference type="Gene3D" id="3.40.50.2300">
    <property type="match status" value="1"/>
</dbReference>
<protein>
    <submittedName>
        <fullName evidence="5">AraC family transcriptional regulator</fullName>
    </submittedName>
</protein>
<sequence length="324" mass="36352">MLKIVLVDDEERIRLGLAKLISQAGKDYQVTAVYSGANELLDDLDSMEADLLITDIKMPNMSGLELVGKLQALRPKLRIAVLSGFDDFSFARKALRLGVEDYLLKPVDTGELGCLLLKVMQELEREPLGGEIRQEDQLRLLLFNDPDNLPRQLQEDACRVLEQTRLFQDHFAVFAVHGSSSDLLRDIRFAAGVWQREWTAEPLSDREAAVIVTIGEHDHARTVSELGQTLLHRLPSSFRGRVGAGEVHRMPNRLREAYRQAIAAVQQAWYADGKRLFELYGRLPKEGYRRNVAQSLVALDREAGEAQASAGLYPSVHVRQALVG</sequence>
<evidence type="ECO:0000256" key="3">
    <source>
        <dbReference type="PROSITE-ProRule" id="PRU00169"/>
    </source>
</evidence>
<dbReference type="GO" id="GO:0000160">
    <property type="term" value="P:phosphorelay signal transduction system"/>
    <property type="evidence" value="ECO:0007669"/>
    <property type="project" value="InterPro"/>
</dbReference>
<reference evidence="5 6" key="1">
    <citation type="submission" date="2014-02" db="EMBL/GenBank/DDBJ databases">
        <title>Genome sequence of Paenibacillus darwinianus reveals adaptive mechanisms for survival in Antarctic soils.</title>
        <authorList>
            <person name="Dsouza M."/>
            <person name="Taylor M.W."/>
            <person name="Turner S.J."/>
            <person name="Aislabie J."/>
        </authorList>
    </citation>
    <scope>NUCLEOTIDE SEQUENCE [LARGE SCALE GENOMIC DNA]</scope>
    <source>
        <strain evidence="5 6">CE1</strain>
    </source>
</reference>